<feature type="domain" description="C-type lectin" evidence="1">
    <location>
        <begin position="79"/>
        <end position="191"/>
    </location>
</feature>
<evidence type="ECO:0000313" key="3">
    <source>
        <dbReference type="Proteomes" id="UP001346869"/>
    </source>
</evidence>
<dbReference type="EMBL" id="JAUZQC010000003">
    <property type="protein sequence ID" value="KAK5874440.1"/>
    <property type="molecule type" value="Genomic_DNA"/>
</dbReference>
<dbReference type="CDD" id="cd00037">
    <property type="entry name" value="CLECT"/>
    <property type="match status" value="1"/>
</dbReference>
<dbReference type="PANTHER" id="PTHR45784">
    <property type="entry name" value="C-TYPE LECTIN DOMAIN FAMILY 20 MEMBER A-RELATED"/>
    <property type="match status" value="1"/>
</dbReference>
<dbReference type="AlphaFoldDB" id="A0AAN7YAU4"/>
<dbReference type="Pfam" id="PF00059">
    <property type="entry name" value="Lectin_C"/>
    <property type="match status" value="2"/>
</dbReference>
<protein>
    <recommendedName>
        <fullName evidence="1">C-type lectin domain-containing protein</fullName>
    </recommendedName>
</protein>
<reference evidence="2 3" key="2">
    <citation type="journal article" date="2023" name="Mol. Biol. Evol.">
        <title>Genomics of Secondarily Temperate Adaptation in the Only Non-Antarctic Icefish.</title>
        <authorList>
            <person name="Rivera-Colon A.G."/>
            <person name="Rayamajhi N."/>
            <person name="Minhas B.F."/>
            <person name="Madrigal G."/>
            <person name="Bilyk K.T."/>
            <person name="Yoon V."/>
            <person name="Hune M."/>
            <person name="Gregory S."/>
            <person name="Cheng C.H.C."/>
            <person name="Catchen J.M."/>
        </authorList>
    </citation>
    <scope>NUCLEOTIDE SEQUENCE [LARGE SCALE GENOMIC DNA]</scope>
    <source>
        <strain evidence="2">JMC-PN-2008</strain>
    </source>
</reference>
<gene>
    <name evidence="2" type="ORF">PBY51_019384</name>
</gene>
<dbReference type="PANTHER" id="PTHR45784:SF8">
    <property type="entry name" value="C-TYPE MANNOSE RECEPTOR 2-RELATED"/>
    <property type="match status" value="1"/>
</dbReference>
<dbReference type="InterPro" id="IPR016186">
    <property type="entry name" value="C-type_lectin-like/link_sf"/>
</dbReference>
<comment type="caution">
    <text evidence="2">The sequence shown here is derived from an EMBL/GenBank/DDBJ whole genome shotgun (WGS) entry which is preliminary data.</text>
</comment>
<dbReference type="SUPFAM" id="SSF56436">
    <property type="entry name" value="C-type lectin-like"/>
    <property type="match status" value="2"/>
</dbReference>
<accession>A0AAN7YAU4</accession>
<evidence type="ECO:0000313" key="2">
    <source>
        <dbReference type="EMBL" id="KAK5874440.1"/>
    </source>
</evidence>
<reference evidence="2 3" key="1">
    <citation type="journal article" date="2023" name="Genes (Basel)">
        <title>Chromosome-Level Genome Assembly and Circadian Gene Repertoire of the Patagonia Blennie Eleginops maclovinus-The Closest Ancestral Proxy of Antarctic Cryonotothenioids.</title>
        <authorList>
            <person name="Cheng C.C."/>
            <person name="Rivera-Colon A.G."/>
            <person name="Minhas B.F."/>
            <person name="Wilson L."/>
            <person name="Rayamajhi N."/>
            <person name="Vargas-Chacoff L."/>
            <person name="Catchen J.M."/>
        </authorList>
    </citation>
    <scope>NUCLEOTIDE SEQUENCE [LARGE SCALE GENOMIC DNA]</scope>
    <source>
        <strain evidence="2">JMC-PN-2008</strain>
    </source>
</reference>
<dbReference type="Proteomes" id="UP001346869">
    <property type="component" value="Unassembled WGS sequence"/>
</dbReference>
<dbReference type="PROSITE" id="PS50041">
    <property type="entry name" value="C_TYPE_LECTIN_2"/>
    <property type="match status" value="2"/>
</dbReference>
<feature type="domain" description="C-type lectin" evidence="1">
    <location>
        <begin position="6"/>
        <end position="63"/>
    </location>
</feature>
<dbReference type="InterPro" id="IPR001304">
    <property type="entry name" value="C-type_lectin-like"/>
</dbReference>
<dbReference type="InterPro" id="IPR016187">
    <property type="entry name" value="CTDL_fold"/>
</dbReference>
<proteinExistence type="predicted"/>
<sequence length="193" mass="21655">MQAFPVWTGLHRDGEAWKWSKGVSDYRNWASNEPGNSDCVSISSLGKKMATQNCSDRFPFVCVKESQDQENLDQGNLVLVKENKTWGEALEHCRALESPYDPDMLFELVSTQPGEDHGNVMNKVKEAETEEVWAGLRFLAGHWFWVNGASMLYSNLPPCPPAEQHCGVFSKDDTGSVEITDCSEKRNFLCDAS</sequence>
<dbReference type="Gene3D" id="3.10.100.10">
    <property type="entry name" value="Mannose-Binding Protein A, subunit A"/>
    <property type="match status" value="2"/>
</dbReference>
<evidence type="ECO:0000259" key="1">
    <source>
        <dbReference type="PROSITE" id="PS50041"/>
    </source>
</evidence>
<name>A0AAN7YAU4_ELEMC</name>
<keyword evidence="3" id="KW-1185">Reference proteome</keyword>
<organism evidence="2 3">
    <name type="scientific">Eleginops maclovinus</name>
    <name type="common">Patagonian blennie</name>
    <name type="synonym">Eleginus maclovinus</name>
    <dbReference type="NCBI Taxonomy" id="56733"/>
    <lineage>
        <taxon>Eukaryota</taxon>
        <taxon>Metazoa</taxon>
        <taxon>Chordata</taxon>
        <taxon>Craniata</taxon>
        <taxon>Vertebrata</taxon>
        <taxon>Euteleostomi</taxon>
        <taxon>Actinopterygii</taxon>
        <taxon>Neopterygii</taxon>
        <taxon>Teleostei</taxon>
        <taxon>Neoteleostei</taxon>
        <taxon>Acanthomorphata</taxon>
        <taxon>Eupercaria</taxon>
        <taxon>Perciformes</taxon>
        <taxon>Notothenioidei</taxon>
        <taxon>Eleginopidae</taxon>
        <taxon>Eleginops</taxon>
    </lineage>
</organism>